<sequence length="148" mass="17114">MDNTTLTYCYNFKTNIDANIFQRFIELYTNLYMPAIGKVVASQKNTLNMINSMDIYEIGVVSLKLMELDKEGDKDGLFLFLGRGYIRNVSNDCLVAIVSDRYSHYYYVIDDMCKHGTDKVIGEGMMPFLEHITDILHEVMKKENLLKV</sequence>
<protein>
    <submittedName>
        <fullName evidence="1">Uncharacterized protein</fullName>
    </submittedName>
</protein>
<accession>A0A6C0E0P5</accession>
<name>A0A6C0E0P5_9ZZZZ</name>
<proteinExistence type="predicted"/>
<reference evidence="1" key="1">
    <citation type="journal article" date="2020" name="Nature">
        <title>Giant virus diversity and host interactions through global metagenomics.</title>
        <authorList>
            <person name="Schulz F."/>
            <person name="Roux S."/>
            <person name="Paez-Espino D."/>
            <person name="Jungbluth S."/>
            <person name="Walsh D.A."/>
            <person name="Denef V.J."/>
            <person name="McMahon K.D."/>
            <person name="Konstantinidis K.T."/>
            <person name="Eloe-Fadrosh E.A."/>
            <person name="Kyrpides N.C."/>
            <person name="Woyke T."/>
        </authorList>
    </citation>
    <scope>NUCLEOTIDE SEQUENCE</scope>
    <source>
        <strain evidence="1">GVMAG-M-3300023179-107</strain>
    </source>
</reference>
<organism evidence="1">
    <name type="scientific">viral metagenome</name>
    <dbReference type="NCBI Taxonomy" id="1070528"/>
    <lineage>
        <taxon>unclassified sequences</taxon>
        <taxon>metagenomes</taxon>
        <taxon>organismal metagenomes</taxon>
    </lineage>
</organism>
<evidence type="ECO:0000313" key="1">
    <source>
        <dbReference type="EMBL" id="QHT22272.1"/>
    </source>
</evidence>
<dbReference type="EMBL" id="MN739708">
    <property type="protein sequence ID" value="QHT22272.1"/>
    <property type="molecule type" value="Genomic_DNA"/>
</dbReference>
<dbReference type="AlphaFoldDB" id="A0A6C0E0P5"/>